<evidence type="ECO:0000256" key="3">
    <source>
        <dbReference type="ARBA" id="ARBA00023004"/>
    </source>
</evidence>
<keyword evidence="1" id="KW-0004">4Fe-4S</keyword>
<dbReference type="PANTHER" id="PTHR43177">
    <property type="entry name" value="PROTEIN NRFC"/>
    <property type="match status" value="1"/>
</dbReference>
<evidence type="ECO:0000313" key="6">
    <source>
        <dbReference type="EMBL" id="MDO0824204.1"/>
    </source>
</evidence>
<dbReference type="Gene3D" id="3.30.70.20">
    <property type="match status" value="2"/>
</dbReference>
<dbReference type="Proteomes" id="UP001176021">
    <property type="component" value="Unassembled WGS sequence"/>
</dbReference>
<dbReference type="CDD" id="cd16370">
    <property type="entry name" value="DMSOR_beta_like"/>
    <property type="match status" value="1"/>
</dbReference>
<dbReference type="RefSeq" id="WP_302049199.1">
    <property type="nucleotide sequence ID" value="NZ_JAMJEV010000012.1"/>
</dbReference>
<organism evidence="6 7">
    <name type="scientific">Desulfosporosinus nitroreducens</name>
    <dbReference type="NCBI Taxonomy" id="2018668"/>
    <lineage>
        <taxon>Bacteria</taxon>
        <taxon>Bacillati</taxon>
        <taxon>Bacillota</taxon>
        <taxon>Clostridia</taxon>
        <taxon>Eubacteriales</taxon>
        <taxon>Desulfitobacteriaceae</taxon>
        <taxon>Desulfosporosinus</taxon>
    </lineage>
</organism>
<keyword evidence="4" id="KW-0411">Iron-sulfur</keyword>
<protein>
    <submittedName>
        <fullName evidence="6">4Fe-4S binding protein</fullName>
    </submittedName>
</protein>
<dbReference type="SUPFAM" id="SSF54862">
    <property type="entry name" value="4Fe-4S ferredoxins"/>
    <property type="match status" value="1"/>
</dbReference>
<reference evidence="6" key="1">
    <citation type="submission" date="2022-05" db="EMBL/GenBank/DDBJ databases">
        <title>Expanded diversity of anoxic marine methylotrophy in a Black Sea sulfate reducing microorganism.</title>
        <authorList>
            <person name="Fischer P.Q."/>
            <person name="Stams A.J.M."/>
            <person name="Villanueva L."/>
            <person name="Sousa D.Z."/>
        </authorList>
    </citation>
    <scope>NUCLEOTIDE SEQUENCE</scope>
    <source>
        <strain evidence="6">P130</strain>
    </source>
</reference>
<dbReference type="InterPro" id="IPR050954">
    <property type="entry name" value="ET_IronSulfur_Cluster-Binding"/>
</dbReference>
<dbReference type="InterPro" id="IPR017900">
    <property type="entry name" value="4Fe4S_Fe_S_CS"/>
</dbReference>
<dbReference type="Pfam" id="PF00037">
    <property type="entry name" value="Fer4"/>
    <property type="match status" value="1"/>
</dbReference>
<dbReference type="PROSITE" id="PS51379">
    <property type="entry name" value="4FE4S_FER_2"/>
    <property type="match status" value="2"/>
</dbReference>
<dbReference type="EMBL" id="JAMJEV010000012">
    <property type="protein sequence ID" value="MDO0824204.1"/>
    <property type="molecule type" value="Genomic_DNA"/>
</dbReference>
<keyword evidence="3" id="KW-0408">Iron</keyword>
<evidence type="ECO:0000259" key="5">
    <source>
        <dbReference type="PROSITE" id="PS51379"/>
    </source>
</evidence>
<feature type="domain" description="4Fe-4S ferredoxin-type" evidence="5">
    <location>
        <begin position="114"/>
        <end position="134"/>
    </location>
</feature>
<keyword evidence="7" id="KW-1185">Reference proteome</keyword>
<gene>
    <name evidence="6" type="ORF">M8H41_15275</name>
</gene>
<evidence type="ECO:0000313" key="7">
    <source>
        <dbReference type="Proteomes" id="UP001176021"/>
    </source>
</evidence>
<evidence type="ECO:0000256" key="2">
    <source>
        <dbReference type="ARBA" id="ARBA00022723"/>
    </source>
</evidence>
<evidence type="ECO:0000256" key="1">
    <source>
        <dbReference type="ARBA" id="ARBA00022485"/>
    </source>
</evidence>
<accession>A0ABT8QUG8</accession>
<dbReference type="PANTHER" id="PTHR43177:SF3">
    <property type="entry name" value="PROTEIN NRFC HOMOLOG"/>
    <property type="match status" value="1"/>
</dbReference>
<dbReference type="PROSITE" id="PS00198">
    <property type="entry name" value="4FE4S_FER_1"/>
    <property type="match status" value="1"/>
</dbReference>
<name>A0ABT8QUG8_9FIRM</name>
<feature type="domain" description="4Fe-4S ferredoxin-type" evidence="5">
    <location>
        <begin position="78"/>
        <end position="107"/>
    </location>
</feature>
<keyword evidence="2" id="KW-0479">Metal-binding</keyword>
<sequence>MKVLRAIEMNRCIGCFSCMITCAAVNQQDHSIMKSAIRIKTSGGLTGKFIAIVCQACKDDVPCAEACPTGALVKRQAGGVLLDKEKCVGCERCVAACTVDAIYFDLDTKRPIVCKHCGVCARFCPHGCLRLIEEGQ</sequence>
<dbReference type="InterPro" id="IPR017896">
    <property type="entry name" value="4Fe4S_Fe-S-bd"/>
</dbReference>
<proteinExistence type="predicted"/>
<evidence type="ECO:0000256" key="4">
    <source>
        <dbReference type="ARBA" id="ARBA00023014"/>
    </source>
</evidence>
<comment type="caution">
    <text evidence="6">The sequence shown here is derived from an EMBL/GenBank/DDBJ whole genome shotgun (WGS) entry which is preliminary data.</text>
</comment>